<dbReference type="PROSITE" id="PS50887">
    <property type="entry name" value="GGDEF"/>
    <property type="match status" value="1"/>
</dbReference>
<dbReference type="SMART" id="SM00267">
    <property type="entry name" value="GGDEF"/>
    <property type="match status" value="1"/>
</dbReference>
<organism evidence="2 3">
    <name type="scientific">Ruminococcus flavefaciens</name>
    <dbReference type="NCBI Taxonomy" id="1265"/>
    <lineage>
        <taxon>Bacteria</taxon>
        <taxon>Bacillati</taxon>
        <taxon>Bacillota</taxon>
        <taxon>Clostridia</taxon>
        <taxon>Eubacteriales</taxon>
        <taxon>Oscillospiraceae</taxon>
        <taxon>Ruminococcus</taxon>
    </lineage>
</organism>
<dbReference type="GO" id="GO:0043709">
    <property type="term" value="P:cell adhesion involved in single-species biofilm formation"/>
    <property type="evidence" value="ECO:0007669"/>
    <property type="project" value="TreeGrafter"/>
</dbReference>
<dbReference type="Gene3D" id="3.30.450.40">
    <property type="match status" value="1"/>
</dbReference>
<dbReference type="Gene3D" id="3.30.70.270">
    <property type="match status" value="1"/>
</dbReference>
<dbReference type="PANTHER" id="PTHR45138:SF9">
    <property type="entry name" value="DIGUANYLATE CYCLASE DGCM-RELATED"/>
    <property type="match status" value="1"/>
</dbReference>
<dbReference type="InterPro" id="IPR029016">
    <property type="entry name" value="GAF-like_dom_sf"/>
</dbReference>
<dbReference type="NCBIfam" id="TIGR00254">
    <property type="entry name" value="GGDEF"/>
    <property type="match status" value="1"/>
</dbReference>
<dbReference type="SUPFAM" id="SSF55073">
    <property type="entry name" value="Nucleotide cyclase"/>
    <property type="match status" value="1"/>
</dbReference>
<sequence length="465" mass="52770">MDYEQLVEGHKSRTCIISVEQYEDGTYGNIRVVAANKLLRDDADMIFHHPFVPDSPYYYCLPQDKNFEDFMYRCACLGKPLHTYVHVEHMGLWVNMFLLPVESDRENVGYCLYSCDISPYADSEQQASLAADTATKALEVSIKLGNANKENIQQIFDELIEDMREMCGADICGILVSDFNGKRYASFCKAMSPENSIHHADICNDTTFLDIADTFDSAIGGSSCLIVKDENDMKWLQSVNPEWHSMLVEFNVKSVILFPLKHNDETVGYLWALNFNTEDTVRIKETLELTTYFIASEIANYKLMKQLEYLGSIDILTACKNRNAMNNAVEDIVNGKNKLSEPYAVGFFDLNGLKRVNDEKGHGAGDGLLRTASAILNSVFYDCDIYRAGGDEFMLIAKGMDENALKERLAQLYEKSAIDADVNFAAGYCIVQNGEDIRTAMRIADENMYINKNEYYEKHPELKYR</sequence>
<evidence type="ECO:0000313" key="2">
    <source>
        <dbReference type="EMBL" id="SFW45711.1"/>
    </source>
</evidence>
<dbReference type="SUPFAM" id="SSF55781">
    <property type="entry name" value="GAF domain-like"/>
    <property type="match status" value="1"/>
</dbReference>
<dbReference type="InterPro" id="IPR003018">
    <property type="entry name" value="GAF"/>
</dbReference>
<dbReference type="InterPro" id="IPR050469">
    <property type="entry name" value="Diguanylate_Cyclase"/>
</dbReference>
<dbReference type="GO" id="GO:0005886">
    <property type="term" value="C:plasma membrane"/>
    <property type="evidence" value="ECO:0007669"/>
    <property type="project" value="TreeGrafter"/>
</dbReference>
<dbReference type="CDD" id="cd01949">
    <property type="entry name" value="GGDEF"/>
    <property type="match status" value="1"/>
</dbReference>
<dbReference type="EMBL" id="FPIP01000008">
    <property type="protein sequence ID" value="SFW45711.1"/>
    <property type="molecule type" value="Genomic_DNA"/>
</dbReference>
<dbReference type="Pfam" id="PF01590">
    <property type="entry name" value="GAF"/>
    <property type="match status" value="1"/>
</dbReference>
<dbReference type="GO" id="GO:0052621">
    <property type="term" value="F:diguanylate cyclase activity"/>
    <property type="evidence" value="ECO:0007669"/>
    <property type="project" value="TreeGrafter"/>
</dbReference>
<dbReference type="Pfam" id="PF00990">
    <property type="entry name" value="GGDEF"/>
    <property type="match status" value="1"/>
</dbReference>
<name>A0A1K1PDP7_RUMFL</name>
<dbReference type="InterPro" id="IPR043128">
    <property type="entry name" value="Rev_trsase/Diguanyl_cyclase"/>
</dbReference>
<protein>
    <submittedName>
        <fullName evidence="2">Diguanylate cyclase (GGDEF) domain-containing protein</fullName>
    </submittedName>
</protein>
<gene>
    <name evidence="2" type="ORF">SAMN02910280_2686</name>
</gene>
<dbReference type="InterPro" id="IPR029787">
    <property type="entry name" value="Nucleotide_cyclase"/>
</dbReference>
<reference evidence="2 3" key="1">
    <citation type="submission" date="2016-11" db="EMBL/GenBank/DDBJ databases">
        <authorList>
            <person name="Jaros S."/>
            <person name="Januszkiewicz K."/>
            <person name="Wedrychowicz H."/>
        </authorList>
    </citation>
    <scope>NUCLEOTIDE SEQUENCE [LARGE SCALE GENOMIC DNA]</scope>
    <source>
        <strain evidence="2 3">YL228</strain>
    </source>
</reference>
<feature type="domain" description="GGDEF" evidence="1">
    <location>
        <begin position="341"/>
        <end position="465"/>
    </location>
</feature>
<dbReference type="AlphaFoldDB" id="A0A1K1PDP7"/>
<dbReference type="RefSeq" id="WP_072300887.1">
    <property type="nucleotide sequence ID" value="NZ_FPIP01000008.1"/>
</dbReference>
<dbReference type="PANTHER" id="PTHR45138">
    <property type="entry name" value="REGULATORY COMPONENTS OF SENSORY TRANSDUCTION SYSTEM"/>
    <property type="match status" value="1"/>
</dbReference>
<dbReference type="GO" id="GO:1902201">
    <property type="term" value="P:negative regulation of bacterial-type flagellum-dependent cell motility"/>
    <property type="evidence" value="ECO:0007669"/>
    <property type="project" value="TreeGrafter"/>
</dbReference>
<dbReference type="InterPro" id="IPR000160">
    <property type="entry name" value="GGDEF_dom"/>
</dbReference>
<evidence type="ECO:0000313" key="3">
    <source>
        <dbReference type="Proteomes" id="UP000183461"/>
    </source>
</evidence>
<dbReference type="Proteomes" id="UP000183461">
    <property type="component" value="Unassembled WGS sequence"/>
</dbReference>
<proteinExistence type="predicted"/>
<evidence type="ECO:0000259" key="1">
    <source>
        <dbReference type="PROSITE" id="PS50887"/>
    </source>
</evidence>
<accession>A0A1K1PDP7</accession>